<keyword evidence="1" id="KW-0805">Transcription regulation</keyword>
<evidence type="ECO:0000313" key="5">
    <source>
        <dbReference type="EMBL" id="OIJ28240.1"/>
    </source>
</evidence>
<dbReference type="PROSITE" id="PS51118">
    <property type="entry name" value="HTH_HXLR"/>
    <property type="match status" value="1"/>
</dbReference>
<dbReference type="RefSeq" id="WP_045550868.1">
    <property type="nucleotide sequence ID" value="NZ_JZDQ02000004.1"/>
</dbReference>
<keyword evidence="6" id="KW-1185">Reference proteome</keyword>
<dbReference type="EMBL" id="JZDQ02000004">
    <property type="protein sequence ID" value="OIJ28240.1"/>
    <property type="molecule type" value="Genomic_DNA"/>
</dbReference>
<dbReference type="SUPFAM" id="SSF46785">
    <property type="entry name" value="Winged helix' DNA-binding domain"/>
    <property type="match status" value="1"/>
</dbReference>
<dbReference type="Gene3D" id="1.10.10.10">
    <property type="entry name" value="Winged helix-like DNA-binding domain superfamily/Winged helix DNA-binding domain"/>
    <property type="match status" value="1"/>
</dbReference>
<dbReference type="Proteomes" id="UP000033772">
    <property type="component" value="Unassembled WGS sequence"/>
</dbReference>
<evidence type="ECO:0000256" key="1">
    <source>
        <dbReference type="ARBA" id="ARBA00023015"/>
    </source>
</evidence>
<dbReference type="InterPro" id="IPR002577">
    <property type="entry name" value="HTH_HxlR"/>
</dbReference>
<keyword evidence="2" id="KW-0238">DNA-binding</keyword>
<dbReference type="AlphaFoldDB" id="A0A1J4NC74"/>
<reference evidence="5" key="1">
    <citation type="submission" date="2016-10" db="EMBL/GenBank/DDBJ databases">
        <title>Draft Genome Sequence of Nocardioides luteus Strain BAFB, an Alkane-Degrading Bacterium Isolated from JP-7 Polluted Soil.</title>
        <authorList>
            <person name="Brown L."/>
            <person name="Ruiz O.N."/>
            <person name="Gunasekera T."/>
        </authorList>
    </citation>
    <scope>NUCLEOTIDE SEQUENCE [LARGE SCALE GENOMIC DNA]</scope>
    <source>
        <strain evidence="5">BAFB</strain>
    </source>
</reference>
<feature type="domain" description="HTH hxlR-type" evidence="4">
    <location>
        <begin position="33"/>
        <end position="129"/>
    </location>
</feature>
<comment type="caution">
    <text evidence="5">The sequence shown here is derived from an EMBL/GenBank/DDBJ whole genome shotgun (WGS) entry which is preliminary data.</text>
</comment>
<dbReference type="PANTHER" id="PTHR33204">
    <property type="entry name" value="TRANSCRIPTIONAL REGULATOR, MARR FAMILY"/>
    <property type="match status" value="1"/>
</dbReference>
<dbReference type="InterPro" id="IPR036390">
    <property type="entry name" value="WH_DNA-bd_sf"/>
</dbReference>
<dbReference type="OrthoDB" id="370168at2"/>
<evidence type="ECO:0000313" key="6">
    <source>
        <dbReference type="Proteomes" id="UP000033772"/>
    </source>
</evidence>
<dbReference type="PANTHER" id="PTHR33204:SF39">
    <property type="entry name" value="TRANSCRIPTIONAL REGULATORY PROTEIN"/>
    <property type="match status" value="1"/>
</dbReference>
<dbReference type="GO" id="GO:0003677">
    <property type="term" value="F:DNA binding"/>
    <property type="evidence" value="ECO:0007669"/>
    <property type="project" value="UniProtKB-KW"/>
</dbReference>
<organism evidence="5 6">
    <name type="scientific">Nocardioides luteus</name>
    <dbReference type="NCBI Taxonomy" id="1844"/>
    <lineage>
        <taxon>Bacteria</taxon>
        <taxon>Bacillati</taxon>
        <taxon>Actinomycetota</taxon>
        <taxon>Actinomycetes</taxon>
        <taxon>Propionibacteriales</taxon>
        <taxon>Nocardioidaceae</taxon>
        <taxon>Nocardioides</taxon>
    </lineage>
</organism>
<keyword evidence="3" id="KW-0804">Transcription</keyword>
<evidence type="ECO:0000256" key="2">
    <source>
        <dbReference type="ARBA" id="ARBA00023125"/>
    </source>
</evidence>
<accession>A0A1J4NC74</accession>
<dbReference type="STRING" id="1844.UG56_004125"/>
<dbReference type="InterPro" id="IPR036388">
    <property type="entry name" value="WH-like_DNA-bd_sf"/>
</dbReference>
<gene>
    <name evidence="5" type="ORF">UG56_004125</name>
</gene>
<evidence type="ECO:0000259" key="4">
    <source>
        <dbReference type="PROSITE" id="PS51118"/>
    </source>
</evidence>
<protein>
    <submittedName>
        <fullName evidence="5">Transcriptional regulator</fullName>
    </submittedName>
</protein>
<proteinExistence type="predicted"/>
<dbReference type="Pfam" id="PF01638">
    <property type="entry name" value="HxlR"/>
    <property type="match status" value="1"/>
</dbReference>
<name>A0A1J4NC74_9ACTN</name>
<sequence>MSDGNTDVPRHIVSVALGPGLPELVPAGDYEACPVTQTLQMLGDKWTLLVLVMLAERPHRYNELRRRVEGVSQRMLTRTLRTLEEDGIVTRTVFPTIPPGVEYALSDRGRDLLVPLAGLADWVIRGQAA</sequence>
<evidence type="ECO:0000256" key="3">
    <source>
        <dbReference type="ARBA" id="ARBA00023163"/>
    </source>
</evidence>